<name>A0A2R8BIC1_9RHOB</name>
<keyword evidence="2" id="KW-0378">Hydrolase</keyword>
<dbReference type="InterPro" id="IPR050955">
    <property type="entry name" value="Plant_Biomass_Hydrol_Est"/>
</dbReference>
<sequence length="261" mass="28279">MTVAFVATSADACGPDTDCGLGDRHYRIAMPEGHDGATPVGAIVFAHGYRGSAHGVMRNMFMRRLVSDMGLALIAGKSLDEDWVLPNSPSHFDSDGQQEIAYFEEVLTDATKRFAIDRDRVMVSGFSAGGMMVWNLACAKPDLFAGFAPISGTFWLEPPATCVTPVTSVIHIHGDADKTVPLEGRAIRHTRQGAVDQSLSMYAQQGDFAVAEHANFGDLRCKNRTNAAGEVLEFCLFEGGHSFRVAFLQHAWDRLKAAGQL</sequence>
<accession>A0A2R8BIC1</accession>
<proteinExistence type="predicted"/>
<evidence type="ECO:0000313" key="5">
    <source>
        <dbReference type="Proteomes" id="UP000244880"/>
    </source>
</evidence>
<dbReference type="Gene3D" id="3.40.50.1820">
    <property type="entry name" value="alpha/beta hydrolase"/>
    <property type="match status" value="1"/>
</dbReference>
<dbReference type="InterPro" id="IPR029058">
    <property type="entry name" value="AB_hydrolase_fold"/>
</dbReference>
<dbReference type="EMBL" id="OMOR01000001">
    <property type="protein sequence ID" value="SPH22771.1"/>
    <property type="molecule type" value="Genomic_DNA"/>
</dbReference>
<dbReference type="Proteomes" id="UP000244880">
    <property type="component" value="Unassembled WGS sequence"/>
</dbReference>
<dbReference type="Pfam" id="PF02230">
    <property type="entry name" value="Abhydrolase_2"/>
    <property type="match status" value="1"/>
</dbReference>
<evidence type="ECO:0000259" key="3">
    <source>
        <dbReference type="Pfam" id="PF02230"/>
    </source>
</evidence>
<dbReference type="InterPro" id="IPR003140">
    <property type="entry name" value="PLipase/COase/thioEstase"/>
</dbReference>
<dbReference type="SUPFAM" id="SSF53474">
    <property type="entry name" value="alpha/beta-Hydrolases"/>
    <property type="match status" value="1"/>
</dbReference>
<organism evidence="4 5">
    <name type="scientific">Ascidiaceihabitans donghaensis</name>
    <dbReference type="NCBI Taxonomy" id="1510460"/>
    <lineage>
        <taxon>Bacteria</taxon>
        <taxon>Pseudomonadati</taxon>
        <taxon>Pseudomonadota</taxon>
        <taxon>Alphaproteobacteria</taxon>
        <taxon>Rhodobacterales</taxon>
        <taxon>Paracoccaceae</taxon>
        <taxon>Ascidiaceihabitans</taxon>
    </lineage>
</organism>
<dbReference type="GO" id="GO:0016787">
    <property type="term" value="F:hydrolase activity"/>
    <property type="evidence" value="ECO:0007669"/>
    <property type="project" value="UniProtKB-KW"/>
</dbReference>
<keyword evidence="1" id="KW-0732">Signal</keyword>
<protein>
    <recommendedName>
        <fullName evidence="3">Phospholipase/carboxylesterase/thioesterase domain-containing protein</fullName>
    </recommendedName>
</protein>
<dbReference type="AlphaFoldDB" id="A0A2R8BIC1"/>
<feature type="domain" description="Phospholipase/carboxylesterase/thioesterase" evidence="3">
    <location>
        <begin position="98"/>
        <end position="184"/>
    </location>
</feature>
<evidence type="ECO:0000256" key="2">
    <source>
        <dbReference type="ARBA" id="ARBA00022801"/>
    </source>
</evidence>
<evidence type="ECO:0000256" key="1">
    <source>
        <dbReference type="ARBA" id="ARBA00022729"/>
    </source>
</evidence>
<dbReference type="PANTHER" id="PTHR43037">
    <property type="entry name" value="UNNAMED PRODUCT-RELATED"/>
    <property type="match status" value="1"/>
</dbReference>
<dbReference type="PANTHER" id="PTHR43037:SF5">
    <property type="entry name" value="FERULOYL ESTERASE"/>
    <property type="match status" value="1"/>
</dbReference>
<keyword evidence="5" id="KW-1185">Reference proteome</keyword>
<gene>
    <name evidence="4" type="ORF">ASD8599_03519</name>
</gene>
<reference evidence="4 5" key="1">
    <citation type="submission" date="2018-03" db="EMBL/GenBank/DDBJ databases">
        <authorList>
            <person name="Keele B.F."/>
        </authorList>
    </citation>
    <scope>NUCLEOTIDE SEQUENCE [LARGE SCALE GENOMIC DNA]</scope>
    <source>
        <strain evidence="4 5">CECT 8599</strain>
    </source>
</reference>
<evidence type="ECO:0000313" key="4">
    <source>
        <dbReference type="EMBL" id="SPH22771.1"/>
    </source>
</evidence>